<dbReference type="Pfam" id="PF08937">
    <property type="entry name" value="ThsB_TIR"/>
    <property type="match status" value="1"/>
</dbReference>
<dbReference type="RefSeq" id="WP_077835320.1">
    <property type="nucleotide sequence ID" value="NZ_CP096983.1"/>
</dbReference>
<sequence length="138" mass="15892">MSKKYNIFISHSWAYSDAYDRLIELLSKDENFEFKNYSVPKDDPVHTNGTDKELYAAIKNKIQPTNIVIILAGVYSSYSKWIDKEIKISKDEFSVSKPILAVEPWGSEKTSRKVKENANRVVKWNTVSIVSAIRELCK</sequence>
<dbReference type="EMBL" id="CP096983">
    <property type="protein sequence ID" value="URZ09684.1"/>
    <property type="molecule type" value="Genomic_DNA"/>
</dbReference>
<evidence type="ECO:0000313" key="3">
    <source>
        <dbReference type="Proteomes" id="UP000190951"/>
    </source>
</evidence>
<evidence type="ECO:0000259" key="1">
    <source>
        <dbReference type="Pfam" id="PF08937"/>
    </source>
</evidence>
<dbReference type="SUPFAM" id="SSF52206">
    <property type="entry name" value="Hypothetical protein MTH538"/>
    <property type="match status" value="1"/>
</dbReference>
<name>A0A1S8L6W4_9CLOT</name>
<feature type="domain" description="Thoeris protein ThsB TIR-like" evidence="1">
    <location>
        <begin position="8"/>
        <end position="108"/>
    </location>
</feature>
<organism evidence="2 3">
    <name type="scientific">Clostridium felsineum</name>
    <dbReference type="NCBI Taxonomy" id="36839"/>
    <lineage>
        <taxon>Bacteria</taxon>
        <taxon>Bacillati</taxon>
        <taxon>Bacillota</taxon>
        <taxon>Clostridia</taxon>
        <taxon>Eubacteriales</taxon>
        <taxon>Clostridiaceae</taxon>
        <taxon>Clostridium</taxon>
    </lineage>
</organism>
<dbReference type="InterPro" id="IPR036490">
    <property type="entry name" value="ThsB_TIR-like_sf"/>
</dbReference>
<dbReference type="AlphaFoldDB" id="A0A1S8L6W4"/>
<dbReference type="Gene3D" id="3.40.50.9200">
    <property type="entry name" value="Hypothetical protein MTH538"/>
    <property type="match status" value="1"/>
</dbReference>
<accession>A0A1S8L6W4</accession>
<keyword evidence="3" id="KW-1185">Reference proteome</keyword>
<dbReference type="InterPro" id="IPR015032">
    <property type="entry name" value="ThsB__TIR-like_domain"/>
</dbReference>
<reference evidence="2 3" key="1">
    <citation type="submission" date="2022-04" db="EMBL/GenBank/DDBJ databases">
        <title>Genome sequence of C. roseum typestrain.</title>
        <authorList>
            <person name="Poehlein A."/>
            <person name="Schoch T."/>
            <person name="Duerre P."/>
            <person name="Daniel R."/>
        </authorList>
    </citation>
    <scope>NUCLEOTIDE SEQUENCE [LARGE SCALE GENOMIC DNA]</scope>
    <source>
        <strain evidence="2 3">DSM 7320</strain>
    </source>
</reference>
<dbReference type="KEGG" id="crw:CROST_003770"/>
<evidence type="ECO:0000313" key="2">
    <source>
        <dbReference type="EMBL" id="URZ09684.1"/>
    </source>
</evidence>
<protein>
    <recommendedName>
        <fullName evidence="1">Thoeris protein ThsB TIR-like domain-containing protein</fullName>
    </recommendedName>
</protein>
<proteinExistence type="predicted"/>
<dbReference type="STRING" id="84029.CROST_20680"/>
<dbReference type="Proteomes" id="UP000190951">
    <property type="component" value="Chromosome"/>
</dbReference>
<gene>
    <name evidence="2" type="ORF">CROST_003770</name>
</gene>